<evidence type="ECO:0000256" key="1">
    <source>
        <dbReference type="SAM" id="MobiDB-lite"/>
    </source>
</evidence>
<feature type="region of interest" description="Disordered" evidence="1">
    <location>
        <begin position="36"/>
        <end position="55"/>
    </location>
</feature>
<name>A0A6P3VIK5_CLUHA</name>
<dbReference type="GeneID" id="105891083"/>
<evidence type="ECO:0000259" key="3">
    <source>
        <dbReference type="Pfam" id="PF14695"/>
    </source>
</evidence>
<proteinExistence type="predicted"/>
<gene>
    <name evidence="5" type="primary">lins1</name>
</gene>
<accession>A0A6P3VIK5</accession>
<dbReference type="AlphaFoldDB" id="A0A6P3VIK5"/>
<dbReference type="Pfam" id="PF14694">
    <property type="entry name" value="LINES_N"/>
    <property type="match status" value="1"/>
</dbReference>
<evidence type="ECO:0000313" key="4">
    <source>
        <dbReference type="Proteomes" id="UP000515152"/>
    </source>
</evidence>
<reference evidence="5" key="1">
    <citation type="submission" date="2025-08" db="UniProtKB">
        <authorList>
            <consortium name="RefSeq"/>
        </authorList>
    </citation>
    <scope>IDENTIFICATION</scope>
</reference>
<dbReference type="Proteomes" id="UP000515152">
    <property type="component" value="Chromosome 6"/>
</dbReference>
<feature type="region of interest" description="Disordered" evidence="1">
    <location>
        <begin position="526"/>
        <end position="550"/>
    </location>
</feature>
<dbReference type="PANTHER" id="PTHR16057:SF1">
    <property type="entry name" value="PROTEIN LINES HOMOLOG 1"/>
    <property type="match status" value="1"/>
</dbReference>
<organism evidence="4 5">
    <name type="scientific">Clupea harengus</name>
    <name type="common">Atlantic herring</name>
    <dbReference type="NCBI Taxonomy" id="7950"/>
    <lineage>
        <taxon>Eukaryota</taxon>
        <taxon>Metazoa</taxon>
        <taxon>Chordata</taxon>
        <taxon>Craniata</taxon>
        <taxon>Vertebrata</taxon>
        <taxon>Euteleostomi</taxon>
        <taxon>Actinopterygii</taxon>
        <taxon>Neopterygii</taxon>
        <taxon>Teleostei</taxon>
        <taxon>Clupei</taxon>
        <taxon>Clupeiformes</taxon>
        <taxon>Clupeoidei</taxon>
        <taxon>Clupeidae</taxon>
        <taxon>Clupea</taxon>
    </lineage>
</organism>
<feature type="compositionally biased region" description="Polar residues" evidence="1">
    <location>
        <begin position="531"/>
        <end position="550"/>
    </location>
</feature>
<dbReference type="CTD" id="55180"/>
<sequence length="685" mass="75765">MDGISLVLQDAYGRVQLGGLPSKDFRELAFVINASISKPPGTGDPPSTEAEDSDQKAKKIIPHSYGNVALQVTLLGLSLFEKMTVKLLNHELPQDLRLYTLNLFQVLHEEFSFISSTFALFGNNDRLVSHLAAKCVSSLLICELQSSNAGGVVMETMCEEVFQMHSSCSKLDAGVWSLTAVMKELLKGNTEHKSEQIEKLLTRMDPVITSLYSSLFQSEDTRRTGDWGTALTTFMDLLEALTAARFRLGICVSSQRLLFIQTPVLLQLLDSPLDYFVKKHVLLLLKKILLQRTGEDWLLGAVSPTTHGYPYHAEDMVALTDSVLQAVACGWLKHVPVRTGPGFFGGTKESCSEEGADDVMLRAVSLVLLKCLEYQTKSANSKSGSQTIHVLRYLNKLLQFLSQHCVQLRQSGHPCLCVSLVFVDQDDDMMEAARALIILHTHQKSLGVPSEAGSCSVGLNPHCHFVLLLRGLAFDHSVLLDFLISSETCFLEYVVRYLKLLREDWEGFCFSCQLIEVQGFQRHGKWRKNRSQTSPLHGRSSFSEQARGSHSGDSLSDVCLGLSACPRLVDYGSSEDSGEEEEEEEMDVCVGSSDTAQSAAAGSHSAEGGREWISLPDCKDSQETSNHPVAFVRCTQTSLARKVVLCLMELRTVISRLQKKNLFPYNPASLVKLLTLIEEKSELVS</sequence>
<feature type="compositionally biased region" description="Low complexity" evidence="1">
    <location>
        <begin position="596"/>
        <end position="606"/>
    </location>
</feature>
<protein>
    <submittedName>
        <fullName evidence="5">Protein Lines homolog 1</fullName>
    </submittedName>
</protein>
<dbReference type="KEGG" id="char:105891083"/>
<dbReference type="InterPro" id="IPR029415">
    <property type="entry name" value="Lines_C"/>
</dbReference>
<feature type="region of interest" description="Disordered" evidence="1">
    <location>
        <begin position="572"/>
        <end position="619"/>
    </location>
</feature>
<feature type="domain" description="Protein Lines C-terminal" evidence="3">
    <location>
        <begin position="643"/>
        <end position="678"/>
    </location>
</feature>
<keyword evidence="4" id="KW-1185">Reference proteome</keyword>
<evidence type="ECO:0000313" key="5">
    <source>
        <dbReference type="RefSeq" id="XP_012672674.2"/>
    </source>
</evidence>
<dbReference type="OrthoDB" id="8251209at2759"/>
<feature type="domain" description="Protein Lines N-terminal" evidence="2">
    <location>
        <begin position="178"/>
        <end position="512"/>
    </location>
</feature>
<dbReference type="RefSeq" id="XP_012672674.2">
    <property type="nucleotide sequence ID" value="XM_012817220.3"/>
</dbReference>
<dbReference type="InterPro" id="IPR024875">
    <property type="entry name" value="Protein_Lines"/>
</dbReference>
<dbReference type="Pfam" id="PF14695">
    <property type="entry name" value="LINES_C"/>
    <property type="match status" value="1"/>
</dbReference>
<evidence type="ECO:0000259" key="2">
    <source>
        <dbReference type="Pfam" id="PF14694"/>
    </source>
</evidence>
<dbReference type="InterPro" id="IPR032794">
    <property type="entry name" value="LINES_N"/>
</dbReference>
<feature type="compositionally biased region" description="Acidic residues" evidence="1">
    <location>
        <begin position="576"/>
        <end position="587"/>
    </location>
</feature>
<dbReference type="PANTHER" id="PTHR16057">
    <property type="entry name" value="WINS1, 2 PROTEIN"/>
    <property type="match status" value="1"/>
</dbReference>